<evidence type="ECO:0000313" key="4">
    <source>
        <dbReference type="Proteomes" id="UP001201449"/>
    </source>
</evidence>
<dbReference type="InterPro" id="IPR021109">
    <property type="entry name" value="Peptidase_aspartic_dom_sf"/>
</dbReference>
<proteinExistence type="predicted"/>
<feature type="domain" description="PDZ" evidence="2">
    <location>
        <begin position="321"/>
        <end position="400"/>
    </location>
</feature>
<name>A0ABS9C0Q8_9BACT</name>
<dbReference type="RefSeq" id="WP_234863059.1">
    <property type="nucleotide sequence ID" value="NZ_JAKEVZ010000024.1"/>
</dbReference>
<dbReference type="SUPFAM" id="SSF50156">
    <property type="entry name" value="PDZ domain-like"/>
    <property type="match status" value="1"/>
</dbReference>
<keyword evidence="4" id="KW-1185">Reference proteome</keyword>
<dbReference type="InterPro" id="IPR041489">
    <property type="entry name" value="PDZ_6"/>
</dbReference>
<dbReference type="Proteomes" id="UP001201449">
    <property type="component" value="Unassembled WGS sequence"/>
</dbReference>
<dbReference type="Pfam" id="PF13650">
    <property type="entry name" value="Asp_protease_2"/>
    <property type="match status" value="1"/>
</dbReference>
<dbReference type="InterPro" id="IPR036034">
    <property type="entry name" value="PDZ_sf"/>
</dbReference>
<evidence type="ECO:0000256" key="1">
    <source>
        <dbReference type="SAM" id="SignalP"/>
    </source>
</evidence>
<dbReference type="GO" id="GO:0006508">
    <property type="term" value="P:proteolysis"/>
    <property type="evidence" value="ECO:0007669"/>
    <property type="project" value="UniProtKB-KW"/>
</dbReference>
<keyword evidence="3" id="KW-0645">Protease</keyword>
<dbReference type="SMART" id="SM00228">
    <property type="entry name" value="PDZ"/>
    <property type="match status" value="1"/>
</dbReference>
<dbReference type="EMBL" id="JAKEVZ010000024">
    <property type="protein sequence ID" value="MCF1753252.1"/>
    <property type="molecule type" value="Genomic_DNA"/>
</dbReference>
<protein>
    <submittedName>
        <fullName evidence="3">Aspartyl protease family protein</fullName>
    </submittedName>
</protein>
<dbReference type="Gene3D" id="2.40.70.10">
    <property type="entry name" value="Acid Proteases"/>
    <property type="match status" value="1"/>
</dbReference>
<feature type="chain" id="PRO_5046978121" evidence="1">
    <location>
        <begin position="24"/>
        <end position="420"/>
    </location>
</feature>
<dbReference type="GO" id="GO:0008233">
    <property type="term" value="F:peptidase activity"/>
    <property type="evidence" value="ECO:0007669"/>
    <property type="project" value="UniProtKB-KW"/>
</dbReference>
<comment type="caution">
    <text evidence="3">The sequence shown here is derived from an EMBL/GenBank/DDBJ whole genome shotgun (WGS) entry which is preliminary data.</text>
</comment>
<feature type="signal peptide" evidence="1">
    <location>
        <begin position="1"/>
        <end position="23"/>
    </location>
</feature>
<dbReference type="Gene3D" id="2.30.42.10">
    <property type="match status" value="1"/>
</dbReference>
<accession>A0ABS9C0Q8</accession>
<reference evidence="3 4" key="1">
    <citation type="submission" date="2022-01" db="EMBL/GenBank/DDBJ databases">
        <title>Mariniradius saccharolyticus sp. nov., isolated from sediment of a river.</title>
        <authorList>
            <person name="Liu H."/>
        </authorList>
    </citation>
    <scope>NUCLEOTIDE SEQUENCE [LARGE SCALE GENOMIC DNA]</scope>
    <source>
        <strain evidence="3 4">RY-2</strain>
    </source>
</reference>
<dbReference type="InterPro" id="IPR001478">
    <property type="entry name" value="PDZ"/>
</dbReference>
<dbReference type="Pfam" id="PF17820">
    <property type="entry name" value="PDZ_6"/>
    <property type="match status" value="1"/>
</dbReference>
<sequence>MALWRKILLFITVCLLSAATVRAQVPGFYQKKTEQKKTELPVIVSNNLILVLVSINNGPPVNFLLDTGVKTNILFSKTFGDYIGLKYTRKLDLVGADGNSVLTASVSPNNYMDLGFLEGIHQTILVLDQDFMELERVIGLPVHGVLGFEFFKYNPVKIDYDQQMLTFYKPETLPRKPFGYKKYPIKIENSKPYIMTKVKQTNNQELNAKLLIDTGANHGLLLNMETTPEIKLPEEHIESELGRSLGGDLFGFVARTRLLQIGGIRFSDVLTSFPEETDFSYVIKESGRQGSVGSEILGRMTLIFDYTRDRMYMKKGSTYASPFEFDMSGITPRIEIGDEKIIYASQVRENSPAALAGLEPRDEFVKINKIPMDFWELPELIKLLRSEEGKEIFLEVRRFKDASRTDFELKEIKFKLKRQI</sequence>
<evidence type="ECO:0000313" key="3">
    <source>
        <dbReference type="EMBL" id="MCF1753252.1"/>
    </source>
</evidence>
<organism evidence="3 4">
    <name type="scientific">Mariniradius sediminis</name>
    <dbReference type="NCBI Taxonomy" id="2909237"/>
    <lineage>
        <taxon>Bacteria</taxon>
        <taxon>Pseudomonadati</taxon>
        <taxon>Bacteroidota</taxon>
        <taxon>Cytophagia</taxon>
        <taxon>Cytophagales</taxon>
        <taxon>Cyclobacteriaceae</taxon>
        <taxon>Mariniradius</taxon>
    </lineage>
</organism>
<evidence type="ECO:0000259" key="2">
    <source>
        <dbReference type="SMART" id="SM00228"/>
    </source>
</evidence>
<gene>
    <name evidence="3" type="ORF">L0U89_19480</name>
</gene>
<keyword evidence="1" id="KW-0732">Signal</keyword>
<keyword evidence="3" id="KW-0378">Hydrolase</keyword>